<organism evidence="2 3">
    <name type="scientific">Asanoa iriomotensis</name>
    <dbReference type="NCBI Taxonomy" id="234613"/>
    <lineage>
        <taxon>Bacteria</taxon>
        <taxon>Bacillati</taxon>
        <taxon>Actinomycetota</taxon>
        <taxon>Actinomycetes</taxon>
        <taxon>Micromonosporales</taxon>
        <taxon>Micromonosporaceae</taxon>
        <taxon>Asanoa</taxon>
    </lineage>
</organism>
<comment type="caution">
    <text evidence="2">The sequence shown here is derived from an EMBL/GenBank/DDBJ whole genome shotgun (WGS) entry which is preliminary data.</text>
</comment>
<sequence>MATLAYETYVAPAKPVVSADLPVGEKREMWSPTAVTLIHGDRDAVLVDALMTDREGQALADWVQSSGKHLTTIYITHGHGDHFFGAAAVLERFPDARLVAVPEVVDAMKQQVGPNWLDPFWRAAFPDQIGDPVVADRLSGDTLDLEGEELVVVPLGHSDTDHTTALHAPSIGLVAAGDSVYNDVHLYLSEAGADGLAEWFDALDTIADLHPDAVVAGHKRDGAPDGPDNIEATRQYLRDWEAADRNSDDARELYNLMIERYPDRINRAVLWHSAEAAKRSAFSGPPDRH</sequence>
<evidence type="ECO:0000259" key="1">
    <source>
        <dbReference type="SMART" id="SM00849"/>
    </source>
</evidence>
<dbReference type="RefSeq" id="WP_203707407.1">
    <property type="nucleotide sequence ID" value="NZ_BAAALU010000007.1"/>
</dbReference>
<dbReference type="InterPro" id="IPR036866">
    <property type="entry name" value="RibonucZ/Hydroxyglut_hydro"/>
</dbReference>
<dbReference type="SUPFAM" id="SSF56281">
    <property type="entry name" value="Metallo-hydrolase/oxidoreductase"/>
    <property type="match status" value="1"/>
</dbReference>
<accession>A0ABQ4CCT9</accession>
<feature type="domain" description="Metallo-beta-lactamase" evidence="1">
    <location>
        <begin position="32"/>
        <end position="218"/>
    </location>
</feature>
<evidence type="ECO:0000313" key="3">
    <source>
        <dbReference type="Proteomes" id="UP000624325"/>
    </source>
</evidence>
<dbReference type="Gene3D" id="3.60.15.10">
    <property type="entry name" value="Ribonuclease Z/Hydroxyacylglutathione hydrolase-like"/>
    <property type="match status" value="1"/>
</dbReference>
<evidence type="ECO:0000313" key="2">
    <source>
        <dbReference type="EMBL" id="GIF60592.1"/>
    </source>
</evidence>
<protein>
    <submittedName>
        <fullName evidence="2">MBL fold metallo-hydrolase</fullName>
    </submittedName>
</protein>
<proteinExistence type="predicted"/>
<dbReference type="PANTHER" id="PTHR42951:SF14">
    <property type="entry name" value="METALLO-BETA-LACTAMASE SUPERFAMILY PROTEIN"/>
    <property type="match status" value="1"/>
</dbReference>
<keyword evidence="3" id="KW-1185">Reference proteome</keyword>
<gene>
    <name evidence="2" type="ORF">Air01nite_66870</name>
</gene>
<reference evidence="2 3" key="1">
    <citation type="submission" date="2021-01" db="EMBL/GenBank/DDBJ databases">
        <title>Whole genome shotgun sequence of Asanoa iriomotensis NBRC 100142.</title>
        <authorList>
            <person name="Komaki H."/>
            <person name="Tamura T."/>
        </authorList>
    </citation>
    <scope>NUCLEOTIDE SEQUENCE [LARGE SCALE GENOMIC DNA]</scope>
    <source>
        <strain evidence="2 3">NBRC 100142</strain>
    </source>
</reference>
<dbReference type="EMBL" id="BONC01000071">
    <property type="protein sequence ID" value="GIF60592.1"/>
    <property type="molecule type" value="Genomic_DNA"/>
</dbReference>
<dbReference type="PANTHER" id="PTHR42951">
    <property type="entry name" value="METALLO-BETA-LACTAMASE DOMAIN-CONTAINING"/>
    <property type="match status" value="1"/>
</dbReference>
<dbReference type="InterPro" id="IPR050855">
    <property type="entry name" value="NDM-1-like"/>
</dbReference>
<dbReference type="SMART" id="SM00849">
    <property type="entry name" value="Lactamase_B"/>
    <property type="match status" value="1"/>
</dbReference>
<dbReference type="InterPro" id="IPR001279">
    <property type="entry name" value="Metallo-B-lactamas"/>
</dbReference>
<dbReference type="Proteomes" id="UP000624325">
    <property type="component" value="Unassembled WGS sequence"/>
</dbReference>
<name>A0ABQ4CCT9_9ACTN</name>
<dbReference type="Pfam" id="PF00753">
    <property type="entry name" value="Lactamase_B"/>
    <property type="match status" value="1"/>
</dbReference>
<dbReference type="CDD" id="cd07739">
    <property type="entry name" value="metallo-hydrolase-like_MBL-fold"/>
    <property type="match status" value="1"/>
</dbReference>